<dbReference type="OrthoDB" id="271187at2"/>
<dbReference type="InterPro" id="IPR029060">
    <property type="entry name" value="PIN-like_dom_sf"/>
</dbReference>
<accession>A0A177M7F5</accession>
<comment type="caution">
    <text evidence="2">The sequence shown here is derived from an EMBL/GenBank/DDBJ whole genome shotgun (WGS) entry which is preliminary data.</text>
</comment>
<proteinExistence type="predicted"/>
<keyword evidence="2" id="KW-0238">DNA-binding</keyword>
<dbReference type="AlphaFoldDB" id="A0A177M7F5"/>
<dbReference type="EMBL" id="LUUG01000088">
    <property type="protein sequence ID" value="OAI01656.1"/>
    <property type="molecule type" value="Genomic_DNA"/>
</dbReference>
<dbReference type="InterPro" id="IPR002716">
    <property type="entry name" value="PIN_dom"/>
</dbReference>
<dbReference type="Proteomes" id="UP000078090">
    <property type="component" value="Unassembled WGS sequence"/>
</dbReference>
<evidence type="ECO:0000313" key="3">
    <source>
        <dbReference type="Proteomes" id="UP000078090"/>
    </source>
</evidence>
<organism evidence="2 3">
    <name type="scientific">Methylomonas methanica</name>
    <dbReference type="NCBI Taxonomy" id="421"/>
    <lineage>
        <taxon>Bacteria</taxon>
        <taxon>Pseudomonadati</taxon>
        <taxon>Pseudomonadota</taxon>
        <taxon>Gammaproteobacteria</taxon>
        <taxon>Methylococcales</taxon>
        <taxon>Methylococcaceae</taxon>
        <taxon>Methylomonas</taxon>
    </lineage>
</organism>
<protein>
    <submittedName>
        <fullName evidence="2">DNA-binding protein</fullName>
    </submittedName>
</protein>
<dbReference type="SUPFAM" id="SSF88723">
    <property type="entry name" value="PIN domain-like"/>
    <property type="match status" value="1"/>
</dbReference>
<dbReference type="PANTHER" id="PTHR34610">
    <property type="entry name" value="SSL7007 PROTEIN"/>
    <property type="match status" value="1"/>
</dbReference>
<dbReference type="PANTHER" id="PTHR34610:SF3">
    <property type="entry name" value="SSL7007 PROTEIN"/>
    <property type="match status" value="1"/>
</dbReference>
<sequence>MQEIIMDTNVLFAGLYSANGASFKLLELLAGGQLQTAISTPLLFEYEDVLKRNCSMLQLTDAEIDIVLDNLCGFSRHQKVYFLWRPYLPDPKDDLVLELAVAARVNTIITHNLKDFTRIEKFGVEAITPKTLLERLP</sequence>
<dbReference type="CDD" id="cd09854">
    <property type="entry name" value="PIN_VapC-like"/>
    <property type="match status" value="1"/>
</dbReference>
<dbReference type="NCBIfam" id="TIGR00305">
    <property type="entry name" value="putative toxin-antitoxin system toxin component, PIN family"/>
    <property type="match status" value="1"/>
</dbReference>
<gene>
    <name evidence="2" type="ORF">A1332_17435</name>
</gene>
<evidence type="ECO:0000313" key="2">
    <source>
        <dbReference type="EMBL" id="OAI01656.1"/>
    </source>
</evidence>
<name>A0A177M7F5_METMH</name>
<feature type="domain" description="PIN" evidence="1">
    <location>
        <begin position="4"/>
        <end position="113"/>
    </location>
</feature>
<dbReference type="Pfam" id="PF13470">
    <property type="entry name" value="PIN_3"/>
    <property type="match status" value="1"/>
</dbReference>
<dbReference type="GO" id="GO:0003677">
    <property type="term" value="F:DNA binding"/>
    <property type="evidence" value="ECO:0007669"/>
    <property type="project" value="UniProtKB-KW"/>
</dbReference>
<reference evidence="2 3" key="1">
    <citation type="submission" date="2016-03" db="EMBL/GenBank/DDBJ databases">
        <authorList>
            <person name="Ploux O."/>
        </authorList>
    </citation>
    <scope>NUCLEOTIDE SEQUENCE [LARGE SCALE GENOMIC DNA]</scope>
    <source>
        <strain evidence="2 3">R-45363</strain>
    </source>
</reference>
<evidence type="ECO:0000259" key="1">
    <source>
        <dbReference type="Pfam" id="PF13470"/>
    </source>
</evidence>
<dbReference type="InterPro" id="IPR002850">
    <property type="entry name" value="PIN_toxin-like"/>
</dbReference>